<organism evidence="1">
    <name type="scientific">Rhizophora mucronata</name>
    <name type="common">Asiatic mangrove</name>
    <dbReference type="NCBI Taxonomy" id="61149"/>
    <lineage>
        <taxon>Eukaryota</taxon>
        <taxon>Viridiplantae</taxon>
        <taxon>Streptophyta</taxon>
        <taxon>Embryophyta</taxon>
        <taxon>Tracheophyta</taxon>
        <taxon>Spermatophyta</taxon>
        <taxon>Magnoliopsida</taxon>
        <taxon>eudicotyledons</taxon>
        <taxon>Gunneridae</taxon>
        <taxon>Pentapetalae</taxon>
        <taxon>rosids</taxon>
        <taxon>fabids</taxon>
        <taxon>Malpighiales</taxon>
        <taxon>Rhizophoraceae</taxon>
        <taxon>Rhizophora</taxon>
    </lineage>
</organism>
<accession>A0A2P2PCB8</accession>
<name>A0A2P2PCB8_RHIMU</name>
<sequence length="27" mass="3322">MKIHLKSIRMIYSIIEKYRATKRKGEK</sequence>
<protein>
    <submittedName>
        <fullName evidence="1">Uncharacterized protein</fullName>
    </submittedName>
</protein>
<evidence type="ECO:0000313" key="1">
    <source>
        <dbReference type="EMBL" id="MBX52333.1"/>
    </source>
</evidence>
<proteinExistence type="predicted"/>
<reference evidence="1" key="1">
    <citation type="submission" date="2018-02" db="EMBL/GenBank/DDBJ databases">
        <title>Rhizophora mucronata_Transcriptome.</title>
        <authorList>
            <person name="Meera S.P."/>
            <person name="Sreeshan A."/>
            <person name="Augustine A."/>
        </authorList>
    </citation>
    <scope>NUCLEOTIDE SEQUENCE</scope>
    <source>
        <tissue evidence="1">Leaf</tissue>
    </source>
</reference>
<dbReference type="EMBL" id="GGEC01071849">
    <property type="protein sequence ID" value="MBX52333.1"/>
    <property type="molecule type" value="Transcribed_RNA"/>
</dbReference>
<dbReference type="AlphaFoldDB" id="A0A2P2PCB8"/>